<feature type="domain" description="DUF7380" evidence="2">
    <location>
        <begin position="21"/>
        <end position="202"/>
    </location>
</feature>
<reference evidence="3" key="1">
    <citation type="submission" date="2021-02" db="EMBL/GenBank/DDBJ databases">
        <title>Genomic Encyclopedia of Type Strains, Phase IV (KMG-V): Genome sequencing to study the core and pangenomes of soil and plant-associated prokaryotes.</title>
        <authorList>
            <person name="Whitman W."/>
        </authorList>
    </citation>
    <scope>NUCLEOTIDE SEQUENCE</scope>
    <source>
        <strain evidence="3">USDA 406</strain>
    </source>
</reference>
<feature type="region of interest" description="Disordered" evidence="1">
    <location>
        <begin position="1"/>
        <end position="25"/>
    </location>
</feature>
<sequence>MSDESPTIDDSPENTAPPPPPWARATLNDVTQVDFEELVRSLDSADAAELGDLYRRALPDTQPEPETPTFRVYSMLAGAMGMHFKANEPNDPFAAMIVWADGRRSATPADFRGAIDSLAAMAERAQHPVLRARLADLCWLLDLKRRRIGVCAATAYVEVVSKVDAGILKLRFDENETGALRHEARDLLKRALFIGRATKMDKNGPSDAQKLVVALRKRAIAKRLTSPALMFGRLDLHFGISDAAEVGKEVENLIAGLPAGADDHILVELWRLSARAYHKAKHDDDANRCRSTAGELLVAMAKRQPSAMLAAHTLTEAIQELHGLPGSKDRRKELRHLLVDIQAGIADEMSPFAIPMDLEDIAKEVEKRMQKPTLLDKLFTFAGLSHSPDPDQLIAEAEKAIREHPFSSLFGGSHHDRDGKVIYRSEGGNFGETQDDSTLRQQIARDEGLRRHITASAEIEVARQSIVSNHYLSEEIFAALLEFSPFVPRGLVMTYSHGFTCFFRGDFISALYILTPLLEASLRHVLRAHSHDVTKLDDATKIQEDRTISALFEQMRPELDSIFGSPITTDIENVFLKKPGPYIRHSIAHGLLHDGEPYSDDSLYACWLIFQLCMIPLYEHRRHIRLPFDSPSEAIDEKG</sequence>
<evidence type="ECO:0000313" key="4">
    <source>
        <dbReference type="Proteomes" id="UP000673383"/>
    </source>
</evidence>
<dbReference type="EMBL" id="JAFICZ010000001">
    <property type="protein sequence ID" value="MBP1290403.1"/>
    <property type="molecule type" value="Genomic_DNA"/>
</dbReference>
<comment type="caution">
    <text evidence="3">The sequence shown here is derived from an EMBL/GenBank/DDBJ whole genome shotgun (WGS) entry which is preliminary data.</text>
</comment>
<dbReference type="InterPro" id="IPR055804">
    <property type="entry name" value="DUF7380"/>
</dbReference>
<accession>A0A8I1Y578</accession>
<protein>
    <recommendedName>
        <fullName evidence="2">DUF7380 domain-containing protein</fullName>
    </recommendedName>
</protein>
<evidence type="ECO:0000259" key="2">
    <source>
        <dbReference type="Pfam" id="PF24098"/>
    </source>
</evidence>
<evidence type="ECO:0000256" key="1">
    <source>
        <dbReference type="SAM" id="MobiDB-lite"/>
    </source>
</evidence>
<gene>
    <name evidence="3" type="ORF">JOH49_000156</name>
</gene>
<organism evidence="3 4">
    <name type="scientific">Bradyrhizobium elkanii</name>
    <dbReference type="NCBI Taxonomy" id="29448"/>
    <lineage>
        <taxon>Bacteria</taxon>
        <taxon>Pseudomonadati</taxon>
        <taxon>Pseudomonadota</taxon>
        <taxon>Alphaproteobacteria</taxon>
        <taxon>Hyphomicrobiales</taxon>
        <taxon>Nitrobacteraceae</taxon>
        <taxon>Bradyrhizobium</taxon>
    </lineage>
</organism>
<name>A0A8I1Y578_BRAEL</name>
<proteinExistence type="predicted"/>
<dbReference type="AlphaFoldDB" id="A0A8I1Y578"/>
<feature type="compositionally biased region" description="Acidic residues" evidence="1">
    <location>
        <begin position="1"/>
        <end position="12"/>
    </location>
</feature>
<dbReference type="RefSeq" id="WP_063607119.1">
    <property type="nucleotide sequence ID" value="NZ_CP126003.1"/>
</dbReference>
<dbReference type="Pfam" id="PF24098">
    <property type="entry name" value="DUF7380"/>
    <property type="match status" value="1"/>
</dbReference>
<dbReference type="Proteomes" id="UP000673383">
    <property type="component" value="Unassembled WGS sequence"/>
</dbReference>
<evidence type="ECO:0000313" key="3">
    <source>
        <dbReference type="EMBL" id="MBP1290403.1"/>
    </source>
</evidence>